<accession>F4Y9J9</accession>
<gene>
    <name evidence="3" type="ORF">pWTY27_10</name>
</gene>
<proteinExistence type="predicted"/>
<feature type="region of interest" description="Disordered" evidence="2">
    <location>
        <begin position="1"/>
        <end position="46"/>
    </location>
</feature>
<evidence type="ECO:0000256" key="2">
    <source>
        <dbReference type="SAM" id="MobiDB-lite"/>
    </source>
</evidence>
<evidence type="ECO:0000256" key="1">
    <source>
        <dbReference type="SAM" id="Coils"/>
    </source>
</evidence>
<name>F4Y9J9_9ACTN</name>
<dbReference type="AlphaFoldDB" id="F4Y9J9"/>
<geneLocation type="plasmid" evidence="3">
    <name>pWTY27</name>
</geneLocation>
<feature type="coiled-coil region" evidence="1">
    <location>
        <begin position="84"/>
        <end position="114"/>
    </location>
</feature>
<keyword evidence="3" id="KW-0614">Plasmid</keyword>
<evidence type="ECO:0000313" key="3">
    <source>
        <dbReference type="EMBL" id="AEB91038.1"/>
    </source>
</evidence>
<protein>
    <submittedName>
        <fullName evidence="3">Uncharacterized protein</fullName>
    </submittedName>
</protein>
<reference evidence="3" key="1">
    <citation type="submission" date="2009-11" db="EMBL/GenBank/DDBJ databases">
        <authorList>
            <person name="Wang T."/>
            <person name="Qin Z."/>
        </authorList>
    </citation>
    <scope>NUCLEOTIDE SEQUENCE</scope>
    <source>
        <strain evidence="3">Y27</strain>
        <plasmid evidence="3">pWTY27</plasmid>
    </source>
</reference>
<sequence>MSPALTARPDTPPDGRKAARAPIAGGPRPDSTHPKITPARSPMYTEDVTTLTAAEYTRRAVRLLEQAEHGYGFAGQADDTRVAAAAVYAQLAAATQARERAEAQEQAREQAAADNA</sequence>
<organism evidence="3">
    <name type="scientific">Streptomyces sp. Y27</name>
    <dbReference type="NCBI Taxonomy" id="701045"/>
    <lineage>
        <taxon>Bacteria</taxon>
        <taxon>Bacillati</taxon>
        <taxon>Actinomycetota</taxon>
        <taxon>Actinomycetes</taxon>
        <taxon>Kitasatosporales</taxon>
        <taxon>Streptomycetaceae</taxon>
        <taxon>Streptomyces</taxon>
    </lineage>
</organism>
<keyword evidence="1" id="KW-0175">Coiled coil</keyword>
<feature type="compositionally biased region" description="Low complexity" evidence="2">
    <location>
        <begin position="20"/>
        <end position="29"/>
    </location>
</feature>
<dbReference type="EMBL" id="GU226194">
    <property type="protein sequence ID" value="AEB91038.1"/>
    <property type="molecule type" value="Genomic_DNA"/>
</dbReference>